<name>A0AAV5RAA5_PICKL</name>
<dbReference type="EMBL" id="BTGB01000009">
    <property type="protein sequence ID" value="GMM48474.1"/>
    <property type="molecule type" value="Genomic_DNA"/>
</dbReference>
<dbReference type="AlphaFoldDB" id="A0AAV5RAA5"/>
<keyword evidence="1" id="KW-0732">Signal</keyword>
<protein>
    <submittedName>
        <fullName evidence="2">Uncharacterized protein</fullName>
    </submittedName>
</protein>
<proteinExistence type="predicted"/>
<dbReference type="InterPro" id="IPR031452">
    <property type="entry name" value="Kre1"/>
</dbReference>
<sequence length="149" mass="16139">MKFSAHLSILLLSLISISHSLDPLATTTGNAMTTNTPTTLPIAKTKTDTTAMAAGPHYVPIKTPTTTIEPTHVTVEDLGKLTTVDLNTYVWITITQNGLPVAISSAYVQQFTKMYDTIETWSSGTIGLGSIHGEIGTTKTYRVVPYVYY</sequence>
<dbReference type="Proteomes" id="UP001378960">
    <property type="component" value="Unassembled WGS sequence"/>
</dbReference>
<reference evidence="2 3" key="1">
    <citation type="journal article" date="2023" name="Elife">
        <title>Identification of key yeast species and microbe-microbe interactions impacting larval growth of Drosophila in the wild.</title>
        <authorList>
            <person name="Mure A."/>
            <person name="Sugiura Y."/>
            <person name="Maeda R."/>
            <person name="Honda K."/>
            <person name="Sakurai N."/>
            <person name="Takahashi Y."/>
            <person name="Watada M."/>
            <person name="Katoh T."/>
            <person name="Gotoh A."/>
            <person name="Gotoh Y."/>
            <person name="Taniguchi I."/>
            <person name="Nakamura K."/>
            <person name="Hayashi T."/>
            <person name="Katayama T."/>
            <person name="Uemura T."/>
            <person name="Hattori Y."/>
        </authorList>
    </citation>
    <scope>NUCLEOTIDE SEQUENCE [LARGE SCALE GENOMIC DNA]</scope>
    <source>
        <strain evidence="2 3">PK-24</strain>
    </source>
</reference>
<organism evidence="2 3">
    <name type="scientific">Pichia kluyveri</name>
    <name type="common">Yeast</name>
    <dbReference type="NCBI Taxonomy" id="36015"/>
    <lineage>
        <taxon>Eukaryota</taxon>
        <taxon>Fungi</taxon>
        <taxon>Dikarya</taxon>
        <taxon>Ascomycota</taxon>
        <taxon>Saccharomycotina</taxon>
        <taxon>Pichiomycetes</taxon>
        <taxon>Pichiales</taxon>
        <taxon>Pichiaceae</taxon>
        <taxon>Pichia</taxon>
    </lineage>
</organism>
<dbReference type="Pfam" id="PF17056">
    <property type="entry name" value="KRE1"/>
    <property type="match status" value="1"/>
</dbReference>
<evidence type="ECO:0000256" key="1">
    <source>
        <dbReference type="SAM" id="SignalP"/>
    </source>
</evidence>
<keyword evidence="3" id="KW-1185">Reference proteome</keyword>
<evidence type="ECO:0000313" key="3">
    <source>
        <dbReference type="Proteomes" id="UP001378960"/>
    </source>
</evidence>
<dbReference type="GO" id="GO:0031505">
    <property type="term" value="P:fungal-type cell wall organization"/>
    <property type="evidence" value="ECO:0007669"/>
    <property type="project" value="InterPro"/>
</dbReference>
<gene>
    <name evidence="2" type="ORF">DAPK24_050720</name>
</gene>
<comment type="caution">
    <text evidence="2">The sequence shown here is derived from an EMBL/GenBank/DDBJ whole genome shotgun (WGS) entry which is preliminary data.</text>
</comment>
<accession>A0AAV5RAA5</accession>
<evidence type="ECO:0000313" key="2">
    <source>
        <dbReference type="EMBL" id="GMM48474.1"/>
    </source>
</evidence>
<feature type="chain" id="PRO_5043405829" evidence="1">
    <location>
        <begin position="21"/>
        <end position="149"/>
    </location>
</feature>
<feature type="signal peptide" evidence="1">
    <location>
        <begin position="1"/>
        <end position="20"/>
    </location>
</feature>